<dbReference type="EMBL" id="AP018907">
    <property type="protein sequence ID" value="BBF94314.1"/>
    <property type="molecule type" value="Genomic_DNA"/>
</dbReference>
<dbReference type="KEGG" id="blag:BLTE_29990"/>
<proteinExistence type="predicted"/>
<dbReference type="Proteomes" id="UP000266934">
    <property type="component" value="Chromosome"/>
</dbReference>
<protein>
    <submittedName>
        <fullName evidence="1">Uncharacterized protein</fullName>
    </submittedName>
</protein>
<dbReference type="AlphaFoldDB" id="A0A348G431"/>
<keyword evidence="2" id="KW-1185">Reference proteome</keyword>
<evidence type="ECO:0000313" key="2">
    <source>
        <dbReference type="Proteomes" id="UP000266934"/>
    </source>
</evidence>
<sequence>MQWHAVAASGRADFYLEMHSPRFARQGDTLNIEVEVPIGADEQLHIGTVDGSSKDVRRDSSHLKMTTFWDYLGSRYDRSWVRTMRFKNDAEITIFTVNKTNKSFAKTNVDPINCGEKYINYRIRGGDSLIFYDGLAEIDWISFSGYQEIDAILITGLPSGDGK</sequence>
<organism evidence="1 2">
    <name type="scientific">Blastochloris tepida</name>
    <dbReference type="NCBI Taxonomy" id="2233851"/>
    <lineage>
        <taxon>Bacteria</taxon>
        <taxon>Pseudomonadati</taxon>
        <taxon>Pseudomonadota</taxon>
        <taxon>Alphaproteobacteria</taxon>
        <taxon>Hyphomicrobiales</taxon>
        <taxon>Blastochloridaceae</taxon>
        <taxon>Blastochloris</taxon>
    </lineage>
</organism>
<evidence type="ECO:0000313" key="1">
    <source>
        <dbReference type="EMBL" id="BBF94314.1"/>
    </source>
</evidence>
<gene>
    <name evidence="1" type="ORF">BLTE_29990</name>
</gene>
<name>A0A348G431_9HYPH</name>
<accession>A0A348G431</accession>
<reference evidence="1 2" key="1">
    <citation type="submission" date="2018-08" db="EMBL/GenBank/DDBJ databases">
        <title>Complete genome sequencing of Blastochloris tepida GI.</title>
        <authorList>
            <person name="Tsukatani Y."/>
            <person name="Mori H."/>
        </authorList>
    </citation>
    <scope>NUCLEOTIDE SEQUENCE [LARGE SCALE GENOMIC DNA]</scope>
    <source>
        <strain evidence="1 2">GI</strain>
    </source>
</reference>